<dbReference type="KEGG" id="tet:TTHERM_00794390"/>
<dbReference type="EMBL" id="GG662609">
    <property type="protein sequence ID" value="EAS00713.2"/>
    <property type="molecule type" value="Genomic_DNA"/>
</dbReference>
<dbReference type="AlphaFoldDB" id="Q23VZ2"/>
<proteinExistence type="predicted"/>
<accession>Q23VZ2</accession>
<dbReference type="SUPFAM" id="SSF48452">
    <property type="entry name" value="TPR-like"/>
    <property type="match status" value="1"/>
</dbReference>
<keyword evidence="2" id="KW-1185">Reference proteome</keyword>
<dbReference type="RefSeq" id="XP_001020958.2">
    <property type="nucleotide sequence ID" value="XM_001020958.2"/>
</dbReference>
<name>Q23VZ2_TETTS</name>
<evidence type="ECO:0000313" key="2">
    <source>
        <dbReference type="Proteomes" id="UP000009168"/>
    </source>
</evidence>
<dbReference type="GeneID" id="7825515"/>
<organism evidence="1 2">
    <name type="scientific">Tetrahymena thermophila (strain SB210)</name>
    <dbReference type="NCBI Taxonomy" id="312017"/>
    <lineage>
        <taxon>Eukaryota</taxon>
        <taxon>Sar</taxon>
        <taxon>Alveolata</taxon>
        <taxon>Ciliophora</taxon>
        <taxon>Intramacronucleata</taxon>
        <taxon>Oligohymenophorea</taxon>
        <taxon>Hymenostomatida</taxon>
        <taxon>Tetrahymenina</taxon>
        <taxon>Tetrahymenidae</taxon>
        <taxon>Tetrahymena</taxon>
    </lineage>
</organism>
<evidence type="ECO:0000313" key="1">
    <source>
        <dbReference type="EMBL" id="EAS00713.2"/>
    </source>
</evidence>
<reference evidence="2" key="1">
    <citation type="journal article" date="2006" name="PLoS Biol.">
        <title>Macronuclear genome sequence of the ciliate Tetrahymena thermophila, a model eukaryote.</title>
        <authorList>
            <person name="Eisen J.A."/>
            <person name="Coyne R.S."/>
            <person name="Wu M."/>
            <person name="Wu D."/>
            <person name="Thiagarajan M."/>
            <person name="Wortman J.R."/>
            <person name="Badger J.H."/>
            <person name="Ren Q."/>
            <person name="Amedeo P."/>
            <person name="Jones K.M."/>
            <person name="Tallon L.J."/>
            <person name="Delcher A.L."/>
            <person name="Salzberg S.L."/>
            <person name="Silva J.C."/>
            <person name="Haas B.J."/>
            <person name="Majoros W.H."/>
            <person name="Farzad M."/>
            <person name="Carlton J.M."/>
            <person name="Smith R.K. Jr."/>
            <person name="Garg J."/>
            <person name="Pearlman R.E."/>
            <person name="Karrer K.M."/>
            <person name="Sun L."/>
            <person name="Manning G."/>
            <person name="Elde N.C."/>
            <person name="Turkewitz A.P."/>
            <person name="Asai D.J."/>
            <person name="Wilkes D.E."/>
            <person name="Wang Y."/>
            <person name="Cai H."/>
            <person name="Collins K."/>
            <person name="Stewart B.A."/>
            <person name="Lee S.R."/>
            <person name="Wilamowska K."/>
            <person name="Weinberg Z."/>
            <person name="Ruzzo W.L."/>
            <person name="Wloga D."/>
            <person name="Gaertig J."/>
            <person name="Frankel J."/>
            <person name="Tsao C.-C."/>
            <person name="Gorovsky M.A."/>
            <person name="Keeling P.J."/>
            <person name="Waller R.F."/>
            <person name="Patron N.J."/>
            <person name="Cherry J.M."/>
            <person name="Stover N.A."/>
            <person name="Krieger C.J."/>
            <person name="del Toro C."/>
            <person name="Ryder H.F."/>
            <person name="Williamson S.C."/>
            <person name="Barbeau R.A."/>
            <person name="Hamilton E.P."/>
            <person name="Orias E."/>
        </authorList>
    </citation>
    <scope>NUCLEOTIDE SEQUENCE [LARGE SCALE GENOMIC DNA]</scope>
    <source>
        <strain evidence="2">SB210</strain>
    </source>
</reference>
<dbReference type="Gene3D" id="1.25.40.10">
    <property type="entry name" value="Tetratricopeptide repeat domain"/>
    <property type="match status" value="1"/>
</dbReference>
<protein>
    <recommendedName>
        <fullName evidence="3">Tetratricopeptide repeat protein</fullName>
    </recommendedName>
</protein>
<dbReference type="HOGENOM" id="CLU_710773_0_0_1"/>
<sequence length="453" mass="53594">MIRLVSKIIKHIPNKVCYKEAFSSSFTLFKFSTSDSNKKKQKQVYYEDIIQDHNYNKKIIELEKMNESEQIYFLDTIVKKFNPDPIEICDYANIIIDGLVAKQDYTNALKCCNMITQFLKSKVSKQDLYLFSFYSIMIDCYLKQQEINKAQECINEAEEIYNSNKELLEKDIQNHFSHTHMLSLRFSDIGQIEKSVYYSSICLSIEGISIQHLVFPTLLIIDSLESLNKSNEALQFGTNFLSKVTFEEVGFSYDETQLEILKQIFERVASIYIKQENLSDAYFYQDMLLYLIQITESESSYKYEAVYNWRQEILFQLALQHKGNLKQLFLKCELEKQKRIGVLNKEIEQQAEERATKLQNLIQDQYANLSQVLQIHKEVYEISEKRFINENLLPEVDQQNLLNLVKKSIELEEKVLNVPIIDQYFVKECYYKIKTKLSKEIQEKIEKQFSKKK</sequence>
<dbReference type="InterPro" id="IPR011990">
    <property type="entry name" value="TPR-like_helical_dom_sf"/>
</dbReference>
<dbReference type="Proteomes" id="UP000009168">
    <property type="component" value="Unassembled WGS sequence"/>
</dbReference>
<evidence type="ECO:0008006" key="3">
    <source>
        <dbReference type="Google" id="ProtNLM"/>
    </source>
</evidence>
<gene>
    <name evidence="1" type="ORF">TTHERM_00794390</name>
</gene>
<dbReference type="InParanoid" id="Q23VZ2"/>